<feature type="compositionally biased region" description="Low complexity" evidence="1">
    <location>
        <begin position="1"/>
        <end position="12"/>
    </location>
</feature>
<dbReference type="Gene3D" id="3.40.250.10">
    <property type="entry name" value="Rhodanese-like domain"/>
    <property type="match status" value="1"/>
</dbReference>
<evidence type="ECO:0000313" key="4">
    <source>
        <dbReference type="Proteomes" id="UP000279259"/>
    </source>
</evidence>
<dbReference type="OrthoDB" id="8300214at2759"/>
<dbReference type="GO" id="GO:0005737">
    <property type="term" value="C:cytoplasm"/>
    <property type="evidence" value="ECO:0007669"/>
    <property type="project" value="TreeGrafter"/>
</dbReference>
<feature type="domain" description="Rhodanese" evidence="2">
    <location>
        <begin position="38"/>
        <end position="139"/>
    </location>
</feature>
<dbReference type="SMART" id="SM00450">
    <property type="entry name" value="RHOD"/>
    <property type="match status" value="1"/>
</dbReference>
<dbReference type="GO" id="GO:0004725">
    <property type="term" value="F:protein tyrosine phosphatase activity"/>
    <property type="evidence" value="ECO:0007669"/>
    <property type="project" value="TreeGrafter"/>
</dbReference>
<name>A0A427XPK1_9TREE</name>
<feature type="region of interest" description="Disordered" evidence="1">
    <location>
        <begin position="1"/>
        <end position="25"/>
    </location>
</feature>
<evidence type="ECO:0000256" key="1">
    <source>
        <dbReference type="SAM" id="MobiDB-lite"/>
    </source>
</evidence>
<dbReference type="Pfam" id="PF00581">
    <property type="entry name" value="Rhodanese"/>
    <property type="match status" value="1"/>
</dbReference>
<dbReference type="InterPro" id="IPR001763">
    <property type="entry name" value="Rhodanese-like_dom"/>
</dbReference>
<keyword evidence="4" id="KW-1185">Reference proteome</keyword>
<accession>A0A427XPK1</accession>
<organism evidence="3 4">
    <name type="scientific">Saitozyma podzolica</name>
    <dbReference type="NCBI Taxonomy" id="1890683"/>
    <lineage>
        <taxon>Eukaryota</taxon>
        <taxon>Fungi</taxon>
        <taxon>Dikarya</taxon>
        <taxon>Basidiomycota</taxon>
        <taxon>Agaricomycotina</taxon>
        <taxon>Tremellomycetes</taxon>
        <taxon>Tremellales</taxon>
        <taxon>Trimorphomycetaceae</taxon>
        <taxon>Saitozyma</taxon>
    </lineage>
</organism>
<comment type="caution">
    <text evidence="3">The sequence shown here is derived from an EMBL/GenBank/DDBJ whole genome shotgun (WGS) entry which is preliminary data.</text>
</comment>
<dbReference type="SUPFAM" id="SSF52821">
    <property type="entry name" value="Rhodanese/Cell cycle control phosphatase"/>
    <property type="match status" value="1"/>
</dbReference>
<dbReference type="EMBL" id="RSCD01000033">
    <property type="protein sequence ID" value="RSH80764.1"/>
    <property type="molecule type" value="Genomic_DNA"/>
</dbReference>
<dbReference type="Proteomes" id="UP000279259">
    <property type="component" value="Unassembled WGS sequence"/>
</dbReference>
<dbReference type="GO" id="GO:0005634">
    <property type="term" value="C:nucleus"/>
    <property type="evidence" value="ECO:0007669"/>
    <property type="project" value="TreeGrafter"/>
</dbReference>
<dbReference type="AlphaFoldDB" id="A0A427XPK1"/>
<dbReference type="STRING" id="1890683.A0A427XPK1"/>
<reference evidence="3 4" key="1">
    <citation type="submission" date="2018-11" db="EMBL/GenBank/DDBJ databases">
        <title>Genome sequence of Saitozyma podzolica DSM 27192.</title>
        <authorList>
            <person name="Aliyu H."/>
            <person name="Gorte O."/>
            <person name="Ochsenreither K."/>
        </authorList>
    </citation>
    <scope>NUCLEOTIDE SEQUENCE [LARGE SCALE GENOMIC DNA]</scope>
    <source>
        <strain evidence="3 4">DSM 27192</strain>
    </source>
</reference>
<evidence type="ECO:0000313" key="3">
    <source>
        <dbReference type="EMBL" id="RSH80764.1"/>
    </source>
</evidence>
<dbReference type="PANTHER" id="PTHR10828">
    <property type="entry name" value="M-PHASE INDUCER PHOSPHATASE DUAL SPECIFICITY PHOSPHATASE CDC25"/>
    <property type="match status" value="1"/>
</dbReference>
<gene>
    <name evidence="3" type="ORF">EHS25_007100</name>
</gene>
<sequence length="150" mass="15607">MSSASTTAAAAGPGSGSGPGHMSVNELKTLMDDSSLRAGVDFLVVDVRRTDLDEPGAVIIPRAINVPAQTFQQTVPTLVTVLSHIPKIIFHCNSSKGRGTRTAGWYAAELDRQGVTSSKAYILTGGMIAWKEAYPDEVVSTATATATATA</sequence>
<protein>
    <recommendedName>
        <fullName evidence="2">Rhodanese domain-containing protein</fullName>
    </recommendedName>
</protein>
<dbReference type="PANTHER" id="PTHR10828:SF50">
    <property type="entry name" value="REDUCTASE (ARC2), PUTATIVE (AFU_ORTHOLOGUE AFUA_6G13400)-RELATED"/>
    <property type="match status" value="1"/>
</dbReference>
<dbReference type="InterPro" id="IPR036873">
    <property type="entry name" value="Rhodanese-like_dom_sf"/>
</dbReference>
<proteinExistence type="predicted"/>
<evidence type="ECO:0000259" key="2">
    <source>
        <dbReference type="PROSITE" id="PS50206"/>
    </source>
</evidence>
<dbReference type="PROSITE" id="PS50206">
    <property type="entry name" value="RHODANESE_3"/>
    <property type="match status" value="1"/>
</dbReference>